<dbReference type="EMBL" id="GL385395">
    <property type="protein sequence ID" value="EJT80633.1"/>
    <property type="molecule type" value="Genomic_DNA"/>
</dbReference>
<proteinExistence type="predicted"/>
<dbReference type="EnsemblFungi" id="EJT80633">
    <property type="protein sequence ID" value="EJT80633"/>
    <property type="gene ID" value="GGTG_00628"/>
</dbReference>
<evidence type="ECO:0000313" key="4">
    <source>
        <dbReference type="Proteomes" id="UP000006039"/>
    </source>
</evidence>
<protein>
    <submittedName>
        <fullName evidence="2 3">Uncharacterized protein</fullName>
    </submittedName>
</protein>
<reference evidence="4" key="1">
    <citation type="submission" date="2010-07" db="EMBL/GenBank/DDBJ databases">
        <title>The genome sequence of Gaeumannomyces graminis var. tritici strain R3-111a-1.</title>
        <authorList>
            <consortium name="The Broad Institute Genome Sequencing Platform"/>
            <person name="Ma L.-J."/>
            <person name="Dead R."/>
            <person name="Young S."/>
            <person name="Zeng Q."/>
            <person name="Koehrsen M."/>
            <person name="Alvarado L."/>
            <person name="Berlin A."/>
            <person name="Chapman S.B."/>
            <person name="Chen Z."/>
            <person name="Freedman E."/>
            <person name="Gellesch M."/>
            <person name="Goldberg J."/>
            <person name="Griggs A."/>
            <person name="Gujja S."/>
            <person name="Heilman E.R."/>
            <person name="Heiman D."/>
            <person name="Hepburn T."/>
            <person name="Howarth C."/>
            <person name="Jen D."/>
            <person name="Larson L."/>
            <person name="Mehta T."/>
            <person name="Neiman D."/>
            <person name="Pearson M."/>
            <person name="Roberts A."/>
            <person name="Saif S."/>
            <person name="Shea T."/>
            <person name="Shenoy N."/>
            <person name="Sisk P."/>
            <person name="Stolte C."/>
            <person name="Sykes S."/>
            <person name="Walk T."/>
            <person name="White J."/>
            <person name="Yandava C."/>
            <person name="Haas B."/>
            <person name="Nusbaum C."/>
            <person name="Birren B."/>
        </authorList>
    </citation>
    <scope>NUCLEOTIDE SEQUENCE [LARGE SCALE GENOMIC DNA]</scope>
    <source>
        <strain evidence="4">R3-111a-1</strain>
    </source>
</reference>
<accession>J3NH90</accession>
<reference evidence="3" key="4">
    <citation type="journal article" date="2015" name="G3 (Bethesda)">
        <title>Genome sequences of three phytopathogenic species of the Magnaporthaceae family of fungi.</title>
        <authorList>
            <person name="Okagaki L.H."/>
            <person name="Nunes C.C."/>
            <person name="Sailsbery J."/>
            <person name="Clay B."/>
            <person name="Brown D."/>
            <person name="John T."/>
            <person name="Oh Y."/>
            <person name="Young N."/>
            <person name="Fitzgerald M."/>
            <person name="Haas B.J."/>
            <person name="Zeng Q."/>
            <person name="Young S."/>
            <person name="Adiconis X."/>
            <person name="Fan L."/>
            <person name="Levin J.Z."/>
            <person name="Mitchell T.K."/>
            <person name="Okubara P.A."/>
            <person name="Farman M.L."/>
            <person name="Kohn L.M."/>
            <person name="Birren B."/>
            <person name="Ma L.-J."/>
            <person name="Dean R.A."/>
        </authorList>
    </citation>
    <scope>NUCLEOTIDE SEQUENCE</scope>
    <source>
        <strain evidence="3">R3-111a-1</strain>
    </source>
</reference>
<feature type="region of interest" description="Disordered" evidence="1">
    <location>
        <begin position="1"/>
        <end position="40"/>
    </location>
</feature>
<dbReference type="AlphaFoldDB" id="J3NH90"/>
<keyword evidence="4" id="KW-1185">Reference proteome</keyword>
<evidence type="ECO:0000256" key="1">
    <source>
        <dbReference type="SAM" id="MobiDB-lite"/>
    </source>
</evidence>
<dbReference type="HOGENOM" id="CLU_1796581_0_0_1"/>
<reference evidence="2" key="2">
    <citation type="submission" date="2010-07" db="EMBL/GenBank/DDBJ databases">
        <authorList>
            <consortium name="The Broad Institute Genome Sequencing Platform"/>
            <consortium name="Broad Institute Genome Sequencing Center for Infectious Disease"/>
            <person name="Ma L.-J."/>
            <person name="Dead R."/>
            <person name="Young S."/>
            <person name="Zeng Q."/>
            <person name="Koehrsen M."/>
            <person name="Alvarado L."/>
            <person name="Berlin A."/>
            <person name="Chapman S.B."/>
            <person name="Chen Z."/>
            <person name="Freedman E."/>
            <person name="Gellesch M."/>
            <person name="Goldberg J."/>
            <person name="Griggs A."/>
            <person name="Gujja S."/>
            <person name="Heilman E.R."/>
            <person name="Heiman D."/>
            <person name="Hepburn T."/>
            <person name="Howarth C."/>
            <person name="Jen D."/>
            <person name="Larson L."/>
            <person name="Mehta T."/>
            <person name="Neiman D."/>
            <person name="Pearson M."/>
            <person name="Roberts A."/>
            <person name="Saif S."/>
            <person name="Shea T."/>
            <person name="Shenoy N."/>
            <person name="Sisk P."/>
            <person name="Stolte C."/>
            <person name="Sykes S."/>
            <person name="Walk T."/>
            <person name="White J."/>
            <person name="Yandava C."/>
            <person name="Haas B."/>
            <person name="Nusbaum C."/>
            <person name="Birren B."/>
        </authorList>
    </citation>
    <scope>NUCLEOTIDE SEQUENCE</scope>
    <source>
        <strain evidence="2">R3-111a-1</strain>
    </source>
</reference>
<dbReference type="Proteomes" id="UP000006039">
    <property type="component" value="Unassembled WGS sequence"/>
</dbReference>
<reference evidence="3" key="5">
    <citation type="submission" date="2018-04" db="UniProtKB">
        <authorList>
            <consortium name="EnsemblFungi"/>
        </authorList>
    </citation>
    <scope>IDENTIFICATION</scope>
    <source>
        <strain evidence="3">R3-111a-1</strain>
    </source>
</reference>
<organism evidence="2">
    <name type="scientific">Gaeumannomyces tritici (strain R3-111a-1)</name>
    <name type="common">Wheat and barley take-all root rot fungus</name>
    <name type="synonym">Gaeumannomyces graminis var. tritici</name>
    <dbReference type="NCBI Taxonomy" id="644352"/>
    <lineage>
        <taxon>Eukaryota</taxon>
        <taxon>Fungi</taxon>
        <taxon>Dikarya</taxon>
        <taxon>Ascomycota</taxon>
        <taxon>Pezizomycotina</taxon>
        <taxon>Sordariomycetes</taxon>
        <taxon>Sordariomycetidae</taxon>
        <taxon>Magnaporthales</taxon>
        <taxon>Magnaporthaceae</taxon>
        <taxon>Gaeumannomyces</taxon>
    </lineage>
</organism>
<gene>
    <name evidence="3" type="primary">20341086</name>
    <name evidence="2" type="ORF">GGTG_00628</name>
</gene>
<dbReference type="RefSeq" id="XP_009216642.1">
    <property type="nucleotide sequence ID" value="XM_009218378.1"/>
</dbReference>
<dbReference type="GeneID" id="20341086"/>
<evidence type="ECO:0000313" key="3">
    <source>
        <dbReference type="EnsemblFungi" id="EJT80633"/>
    </source>
</evidence>
<evidence type="ECO:0000313" key="2">
    <source>
        <dbReference type="EMBL" id="EJT80633.1"/>
    </source>
</evidence>
<name>J3NH90_GAET3</name>
<reference evidence="2" key="3">
    <citation type="submission" date="2010-09" db="EMBL/GenBank/DDBJ databases">
        <title>Annotation of Gaeumannomyces graminis var. tritici R3-111a-1.</title>
        <authorList>
            <consortium name="The Broad Institute Genome Sequencing Platform"/>
            <person name="Ma L.-J."/>
            <person name="Dead R."/>
            <person name="Young S.K."/>
            <person name="Zeng Q."/>
            <person name="Gargeya S."/>
            <person name="Fitzgerald M."/>
            <person name="Haas B."/>
            <person name="Abouelleil A."/>
            <person name="Alvarado L."/>
            <person name="Arachchi H.M."/>
            <person name="Berlin A."/>
            <person name="Brown A."/>
            <person name="Chapman S.B."/>
            <person name="Chen Z."/>
            <person name="Dunbar C."/>
            <person name="Freedman E."/>
            <person name="Gearin G."/>
            <person name="Gellesch M."/>
            <person name="Goldberg J."/>
            <person name="Griggs A."/>
            <person name="Gujja S."/>
            <person name="Heiman D."/>
            <person name="Howarth C."/>
            <person name="Larson L."/>
            <person name="Lui A."/>
            <person name="MacDonald P.J.P."/>
            <person name="Mehta T."/>
            <person name="Montmayeur A."/>
            <person name="Murphy C."/>
            <person name="Neiman D."/>
            <person name="Pearson M."/>
            <person name="Priest M."/>
            <person name="Roberts A."/>
            <person name="Saif S."/>
            <person name="Shea T."/>
            <person name="Shenoy N."/>
            <person name="Sisk P."/>
            <person name="Stolte C."/>
            <person name="Sykes S."/>
            <person name="Yandava C."/>
            <person name="Wortman J."/>
            <person name="Nusbaum C."/>
            <person name="Birren B."/>
        </authorList>
    </citation>
    <scope>NUCLEOTIDE SEQUENCE</scope>
    <source>
        <strain evidence="2">R3-111a-1</strain>
    </source>
</reference>
<sequence>MTGTARQGGDDGTMGKWTRGNDAHAVATNTERGGDREGAPGRRCCREQITALVFGHVGGVLALELSIELLSEALGSQKSVKSSRQRQGSQGHIPYLASIWGRDSNLWPWQPNAWASTAAPRQKQHTTVPTRVGISNWRLERRLT</sequence>
<dbReference type="VEuPathDB" id="FungiDB:GGTG_00628"/>